<keyword evidence="3" id="KW-1185">Reference proteome</keyword>
<feature type="compositionally biased region" description="Gly residues" evidence="1">
    <location>
        <begin position="395"/>
        <end position="406"/>
    </location>
</feature>
<dbReference type="InterPro" id="IPR011990">
    <property type="entry name" value="TPR-like_helical_dom_sf"/>
</dbReference>
<dbReference type="Proteomes" id="UP000612055">
    <property type="component" value="Unassembled WGS sequence"/>
</dbReference>
<feature type="compositionally biased region" description="Low complexity" evidence="1">
    <location>
        <begin position="1009"/>
        <end position="1026"/>
    </location>
</feature>
<gene>
    <name evidence="2" type="ORF">HYH03_015463</name>
</gene>
<dbReference type="Gene3D" id="1.25.40.10">
    <property type="entry name" value="Tetratricopeptide repeat domain"/>
    <property type="match status" value="2"/>
</dbReference>
<feature type="region of interest" description="Disordered" evidence="1">
    <location>
        <begin position="1171"/>
        <end position="1203"/>
    </location>
</feature>
<evidence type="ECO:0000313" key="2">
    <source>
        <dbReference type="EMBL" id="KAG2485880.1"/>
    </source>
</evidence>
<comment type="caution">
    <text evidence="2">The sequence shown here is derived from an EMBL/GenBank/DDBJ whole genome shotgun (WGS) entry which is preliminary data.</text>
</comment>
<dbReference type="EMBL" id="JAEHOE010000121">
    <property type="protein sequence ID" value="KAG2485880.1"/>
    <property type="molecule type" value="Genomic_DNA"/>
</dbReference>
<proteinExistence type="predicted"/>
<feature type="region of interest" description="Disordered" evidence="1">
    <location>
        <begin position="1005"/>
        <end position="1055"/>
    </location>
</feature>
<organism evidence="2 3">
    <name type="scientific">Edaphochlamys debaryana</name>
    <dbReference type="NCBI Taxonomy" id="47281"/>
    <lineage>
        <taxon>Eukaryota</taxon>
        <taxon>Viridiplantae</taxon>
        <taxon>Chlorophyta</taxon>
        <taxon>core chlorophytes</taxon>
        <taxon>Chlorophyceae</taxon>
        <taxon>CS clade</taxon>
        <taxon>Chlamydomonadales</taxon>
        <taxon>Chlamydomonadales incertae sedis</taxon>
        <taxon>Edaphochlamys</taxon>
    </lineage>
</organism>
<evidence type="ECO:0000313" key="3">
    <source>
        <dbReference type="Proteomes" id="UP000612055"/>
    </source>
</evidence>
<accession>A0A835XLY6</accession>
<name>A0A835XLY6_9CHLO</name>
<evidence type="ECO:0008006" key="4">
    <source>
        <dbReference type="Google" id="ProtNLM"/>
    </source>
</evidence>
<evidence type="ECO:0000256" key="1">
    <source>
        <dbReference type="SAM" id="MobiDB-lite"/>
    </source>
</evidence>
<feature type="region of interest" description="Disordered" evidence="1">
    <location>
        <begin position="383"/>
        <end position="406"/>
    </location>
</feature>
<sequence>MNRHGRPLQAGSRLLLELAAAREALLAAVPLRPPGDAVARLAWQVLAATDAALANRANLAALCRRAAALVQLMAACGQELGVQRYRRLAGDAQDVLEALLAYARSYGSLDCIVRQLTSPTMFDDSAWYEELYGTLRDLTHQLSRAGPAAAAKVEAAAQAAAASTPHQYEDTAAAARALASELGGLAALLEPAGGGGGGAALRELVACLDVRRRRTEGQRAGAEAPEADQRTQAAEVEESLVELVAALLASHADPGPQRLIRNPELRLLWRQAFGRGTPSLTAPPLPAGAAGTAAAADADGITAASREGGTAACDVSQVPWAAWWGALPRLLRRMAAHWPLLGPGEAGRLEACAQQLQGPEGQRAFCHAVKGGTPLGETLTLEAAGPSLGTDNGHGAHGSGAGSGARAGGVAAESLSVWELGACFTAAPLLPQLEAVLAQPIDTVPVSIARGLATPCDPLKAANQARSAPCSASAPGPAAHTAPVAPCGRGAGHVWPRSHRPRAGLVGPGAAREPGPDRDARVWTQAARCWGGGGGHWEGLRDWAWHSAVLRGTPSLLSHAPDPLALASVLDGCGPSLRLLLGPSGVGKTRLAAACLAAPCSGSALVDLRGAGSAAEVEARFCVALGVTPCSASADSQVAVLLALSRRVVACRADQPPHLVVRGAEHALARPDTAAALRSLIRRVLLEGPEGLQVVVPSTVPLRLAPSEVLGAQVQVEHVRPPSARAAAQMARDAAPGLTAAEAEALAEAGGRVPLALMVAAAAMEAGRLTVEDLAELRETLAAQDAATPTTSGPVVADPATALVRLALSRLKRPHLEAAAQLAVFPCAFGEEGAAVLLGLASAAEAQGLLTALVRHRVIERLSQQPYGAQLYDMHGMVRQAAVRICTTSYGTARLTARAQGRFVAYMVGRVRKWVSWYGRSSEWRLALAAAREGLPDLAEALRLLPYVYAGAAGTIGEDDGGGGAPAAASSVQGLASLPAEDLCGLMEAVGLLDELRAACEGLHEHLGPSHTPTPLSGSTTPSPTSAQAAEADARYKGPEGTRPSASADNSEPAVTSAAEAARELALAGVLCVLGWVRHRTACCAACTAPAAAAAAAEPEARLHALAEAEAEALYRSAWALRSRLLGPADPRTAACLAALGQCFSAQDRCTEARELLARLLEPSAVEGTASGAIGQGAGGSHGSRAETSEAGGAAEGAGSPSCKSGAGSITCASALPLAGSPSNEHAPTNQSPAVDARVSAAALACLASCAAKQGHHREAVSLSAHATDQLRALLGAGAAWHCARPIVARLSGLATTLGQHGKTREAEALWRGLLSLAQLPGASGAGREADAACLSAGLAVCASRQGDTERWRLIGTAADLCTHLLDEAGPTADTPALARALASCFAVQGRSVLTWTAGKAGDLALWGSFEQAKTVYRRAYLLSRALHGDGHRSTVDARQAHQLAAAVAVWPRWWAAAWQEAPEPRGLLQAVGAPPPPPAARTGIGRLFGRLLVRRVDELGERGQQGQGLEAVLEPESLLGGLAVCVGLLDPPDRARPALG</sequence>
<protein>
    <recommendedName>
        <fullName evidence="4">AAA+ ATPase domain-containing protein</fullName>
    </recommendedName>
</protein>
<reference evidence="2" key="1">
    <citation type="journal article" date="2020" name="bioRxiv">
        <title>Comparative genomics of Chlamydomonas.</title>
        <authorList>
            <person name="Craig R.J."/>
            <person name="Hasan A.R."/>
            <person name="Ness R.W."/>
            <person name="Keightley P.D."/>
        </authorList>
    </citation>
    <scope>NUCLEOTIDE SEQUENCE</scope>
    <source>
        <strain evidence="2">CCAP 11/70</strain>
    </source>
</reference>
<feature type="compositionally biased region" description="Polar residues" evidence="1">
    <location>
        <begin position="1044"/>
        <end position="1054"/>
    </location>
</feature>
<dbReference type="InterPro" id="IPR027417">
    <property type="entry name" value="P-loop_NTPase"/>
</dbReference>
<dbReference type="SUPFAM" id="SSF52540">
    <property type="entry name" value="P-loop containing nucleoside triphosphate hydrolases"/>
    <property type="match status" value="1"/>
</dbReference>
<feature type="compositionally biased region" description="Low complexity" evidence="1">
    <location>
        <begin position="1189"/>
        <end position="1200"/>
    </location>
</feature>